<keyword evidence="2" id="KW-0342">GTP-binding</keyword>
<feature type="domain" description="OBG-type G" evidence="3">
    <location>
        <begin position="64"/>
        <end position="290"/>
    </location>
</feature>
<dbReference type="InterPro" id="IPR012675">
    <property type="entry name" value="Beta-grasp_dom_sf"/>
</dbReference>
<dbReference type="CDD" id="cd01896">
    <property type="entry name" value="DRG"/>
    <property type="match status" value="1"/>
</dbReference>
<dbReference type="InterPro" id="IPR031167">
    <property type="entry name" value="G_OBG"/>
</dbReference>
<keyword evidence="1" id="KW-0547">Nucleotide-binding</keyword>
<dbReference type="GO" id="GO:0005525">
    <property type="term" value="F:GTP binding"/>
    <property type="evidence" value="ECO:0007669"/>
    <property type="project" value="UniProtKB-KW"/>
</dbReference>
<dbReference type="Pfam" id="PF16897">
    <property type="entry name" value="MMR_HSR1_Xtn"/>
    <property type="match status" value="1"/>
</dbReference>
<dbReference type="InterPro" id="IPR006073">
    <property type="entry name" value="GTP-bd"/>
</dbReference>
<dbReference type="InterPro" id="IPR012676">
    <property type="entry name" value="TGS-like"/>
</dbReference>
<dbReference type="InterPro" id="IPR004095">
    <property type="entry name" value="TGS"/>
</dbReference>
<dbReference type="InterPro" id="IPR005225">
    <property type="entry name" value="Small_GTP-bd"/>
</dbReference>
<dbReference type="SUPFAM" id="SSF81271">
    <property type="entry name" value="TGS-like"/>
    <property type="match status" value="1"/>
</dbReference>
<dbReference type="PANTHER" id="PTHR43127">
    <property type="entry name" value="DEVELOPMENTALLY-REGULATED GTP-BINDING PROTEIN 2"/>
    <property type="match status" value="1"/>
</dbReference>
<dbReference type="Gene3D" id="6.10.140.1070">
    <property type="match status" value="2"/>
</dbReference>
<comment type="caution">
    <text evidence="5">The sequence shown here is derived from an EMBL/GenBank/DDBJ whole genome shotgun (WGS) entry which is preliminary data.</text>
</comment>
<dbReference type="AlphaFoldDB" id="A0AAJ0GDF3"/>
<dbReference type="Proteomes" id="UP001271007">
    <property type="component" value="Unassembled WGS sequence"/>
</dbReference>
<name>A0AAJ0GDF3_9PEZI</name>
<dbReference type="GO" id="GO:1903833">
    <property type="term" value="P:positive regulation of cellular response to amino acid starvation"/>
    <property type="evidence" value="ECO:0007669"/>
    <property type="project" value="UniProtKB-ARBA"/>
</dbReference>
<dbReference type="NCBIfam" id="TIGR00231">
    <property type="entry name" value="small_GTP"/>
    <property type="match status" value="1"/>
</dbReference>
<feature type="domain" description="TGS" evidence="4">
    <location>
        <begin position="290"/>
        <end position="366"/>
    </location>
</feature>
<evidence type="ECO:0000256" key="1">
    <source>
        <dbReference type="ARBA" id="ARBA00022741"/>
    </source>
</evidence>
<evidence type="ECO:0000256" key="2">
    <source>
        <dbReference type="ARBA" id="ARBA00023134"/>
    </source>
</evidence>
<dbReference type="FunFam" id="3.40.50.300:FF:000740">
    <property type="entry name" value="Putative GTP-binding protein 1"/>
    <property type="match status" value="1"/>
</dbReference>
<dbReference type="InterPro" id="IPR027417">
    <property type="entry name" value="P-loop_NTPase"/>
</dbReference>
<dbReference type="Pfam" id="PF02824">
    <property type="entry name" value="TGS"/>
    <property type="match status" value="1"/>
</dbReference>
<dbReference type="Pfam" id="PF01926">
    <property type="entry name" value="MMR_HSR1"/>
    <property type="match status" value="1"/>
</dbReference>
<dbReference type="InterPro" id="IPR006074">
    <property type="entry name" value="GTP1-OBG_CS"/>
</dbReference>
<gene>
    <name evidence="5" type="primary">RBG1</name>
    <name evidence="5" type="ORF">LTR09_003456</name>
</gene>
<evidence type="ECO:0000313" key="6">
    <source>
        <dbReference type="Proteomes" id="UP001271007"/>
    </source>
</evidence>
<dbReference type="PROSITE" id="PS51880">
    <property type="entry name" value="TGS"/>
    <property type="match status" value="1"/>
</dbReference>
<proteinExistence type="predicted"/>
<dbReference type="PROSITE" id="PS00905">
    <property type="entry name" value="GTP1_OBG"/>
    <property type="match status" value="1"/>
</dbReference>
<dbReference type="InterPro" id="IPR045001">
    <property type="entry name" value="DRG"/>
</dbReference>
<dbReference type="SUPFAM" id="SSF52540">
    <property type="entry name" value="P-loop containing nucleoside triphosphate hydrolases"/>
    <property type="match status" value="1"/>
</dbReference>
<protein>
    <submittedName>
        <fullName evidence="5">GTP-binding protein rbg1</fullName>
    </submittedName>
</protein>
<sequence>MATTVDKIKDVEAEMAKTQKNKATSFHLGQLKAKLAKLKRELLTPSSSGGGAGVGFDVARTGVASVGFIGFPSVGKSTLMSRLTGQHSEAAAYEFTTLTTVPGQVVYNGAKIQMLDLPGIIQGAKDGKGRGRQVIAVAKTCHLIFIVLDVNKPLTDKRVIETELEGFGIRINKSPPNIKITKKDKGGISITSTVALSHIDNEEIKAVMNEYRMANCDIAIRCDATIDDLIDVIEAKSRSYIPVIYALNKIDAISIEELDLLYRIPNACPISSEHGWNVDELMEQMWEKLTLKRVYTKPKGRLPDYSAPVVLRSNACSVEDFCNAIHKTIVEQFRIAIVYGRSVKHQPQRVGLSHMLEDEDIITIIKKQIRGLVECARGLLKNGLLNPVDARDRRRRGHMCLHQADQASPKTGKHTPRYACWPLPQPPAAPVKTASTWRSRPSTASYDECVM</sequence>
<dbReference type="EMBL" id="JAWDJX010000008">
    <property type="protein sequence ID" value="KAK3055536.1"/>
    <property type="molecule type" value="Genomic_DNA"/>
</dbReference>
<dbReference type="InterPro" id="IPR031662">
    <property type="entry name" value="GTP-binding_2"/>
</dbReference>
<dbReference type="PRINTS" id="PR00326">
    <property type="entry name" value="GTP1OBG"/>
</dbReference>
<evidence type="ECO:0000313" key="5">
    <source>
        <dbReference type="EMBL" id="KAK3055536.1"/>
    </source>
</evidence>
<accession>A0AAJ0GDF3</accession>
<keyword evidence="6" id="KW-1185">Reference proteome</keyword>
<evidence type="ECO:0000259" key="3">
    <source>
        <dbReference type="PROSITE" id="PS51710"/>
    </source>
</evidence>
<reference evidence="5" key="1">
    <citation type="submission" date="2023-04" db="EMBL/GenBank/DDBJ databases">
        <title>Black Yeasts Isolated from many extreme environments.</title>
        <authorList>
            <person name="Coleine C."/>
            <person name="Stajich J.E."/>
            <person name="Selbmann L."/>
        </authorList>
    </citation>
    <scope>NUCLEOTIDE SEQUENCE</scope>
    <source>
        <strain evidence="5">CCFEE 5312</strain>
    </source>
</reference>
<dbReference type="GO" id="GO:0003924">
    <property type="term" value="F:GTPase activity"/>
    <property type="evidence" value="ECO:0007669"/>
    <property type="project" value="InterPro"/>
</dbReference>
<organism evidence="5 6">
    <name type="scientific">Extremus antarcticus</name>
    <dbReference type="NCBI Taxonomy" id="702011"/>
    <lineage>
        <taxon>Eukaryota</taxon>
        <taxon>Fungi</taxon>
        <taxon>Dikarya</taxon>
        <taxon>Ascomycota</taxon>
        <taxon>Pezizomycotina</taxon>
        <taxon>Dothideomycetes</taxon>
        <taxon>Dothideomycetidae</taxon>
        <taxon>Mycosphaerellales</taxon>
        <taxon>Extremaceae</taxon>
        <taxon>Extremus</taxon>
    </lineage>
</organism>
<dbReference type="PROSITE" id="PS51710">
    <property type="entry name" value="G_OBG"/>
    <property type="match status" value="1"/>
</dbReference>
<dbReference type="CDD" id="cd17230">
    <property type="entry name" value="TGS_DRG1"/>
    <property type="match status" value="1"/>
</dbReference>
<dbReference type="Gene3D" id="3.10.20.30">
    <property type="match status" value="1"/>
</dbReference>
<evidence type="ECO:0000259" key="4">
    <source>
        <dbReference type="PROSITE" id="PS51880"/>
    </source>
</evidence>
<dbReference type="FunFam" id="3.10.20.30:FF:000003">
    <property type="entry name" value="Developmentally-regulated GTP-binding protein 1"/>
    <property type="match status" value="1"/>
</dbReference>